<dbReference type="InterPro" id="IPR004100">
    <property type="entry name" value="ATPase_F1/V1/A1_a/bsu_N"/>
</dbReference>
<dbReference type="Proteomes" id="UP000594865">
    <property type="component" value="Chromosome"/>
</dbReference>
<dbReference type="EC" id="7.1.2.2" evidence="13"/>
<dbReference type="NCBIfam" id="TIGR01039">
    <property type="entry name" value="atpD"/>
    <property type="match status" value="1"/>
</dbReference>
<keyword evidence="3 13" id="KW-0813">Transport</keyword>
<name>A0A7T3ESJ3_NEICI</name>
<dbReference type="SUPFAM" id="SSF50615">
    <property type="entry name" value="N-terminal domain of alpha and beta subunits of F1 ATP synthase"/>
    <property type="match status" value="1"/>
</dbReference>
<evidence type="ECO:0000259" key="14">
    <source>
        <dbReference type="SMART" id="SM00382"/>
    </source>
</evidence>
<dbReference type="AlphaFoldDB" id="A0A7T3ESJ3"/>
<keyword evidence="9 13" id="KW-0406">Ion transport</keyword>
<dbReference type="GO" id="GO:0005524">
    <property type="term" value="F:ATP binding"/>
    <property type="evidence" value="ECO:0007669"/>
    <property type="project" value="UniProtKB-UniRule"/>
</dbReference>
<dbReference type="InterPro" id="IPR024034">
    <property type="entry name" value="ATPase_F1/V1_b/a_C"/>
</dbReference>
<dbReference type="FunFam" id="2.40.10.170:FF:000003">
    <property type="entry name" value="ATP synthase subunit beta"/>
    <property type="match status" value="1"/>
</dbReference>
<evidence type="ECO:0000256" key="4">
    <source>
        <dbReference type="ARBA" id="ARBA00022475"/>
    </source>
</evidence>
<keyword evidence="11 13" id="KW-0139">CF(1)</keyword>
<dbReference type="SUPFAM" id="SSF52540">
    <property type="entry name" value="P-loop containing nucleoside triphosphate hydrolases"/>
    <property type="match status" value="1"/>
</dbReference>
<evidence type="ECO:0000256" key="3">
    <source>
        <dbReference type="ARBA" id="ARBA00022448"/>
    </source>
</evidence>
<dbReference type="InterPro" id="IPR005722">
    <property type="entry name" value="ATP_synth_F1_bsu"/>
</dbReference>
<dbReference type="Pfam" id="PF02874">
    <property type="entry name" value="ATP-synt_ab_N"/>
    <property type="match status" value="1"/>
</dbReference>
<gene>
    <name evidence="13 15" type="primary">atpD</name>
    <name evidence="15" type="ORF">I6G28_08675</name>
</gene>
<reference evidence="15 16" key="1">
    <citation type="submission" date="2020-12" db="EMBL/GenBank/DDBJ databases">
        <title>FDA dAtabase for Regulatory Grade micrObial Sequences (FDA-ARGOS): Supporting development and validation of Infectious Disease Dx tests.</title>
        <authorList>
            <person name="Sproer C."/>
            <person name="Gronow S."/>
            <person name="Severitt S."/>
            <person name="Schroder I."/>
            <person name="Tallon L."/>
            <person name="Sadzewicz L."/>
            <person name="Zhao X."/>
            <person name="Boylan J."/>
            <person name="Ott S."/>
            <person name="Bowen H."/>
            <person name="Vavikolanu K."/>
            <person name="Mehta A."/>
            <person name="Aluvathingal J."/>
            <person name="Nadendla S."/>
            <person name="Lowell S."/>
            <person name="Myers T."/>
            <person name="Yan Y."/>
            <person name="Sichtig H."/>
        </authorList>
    </citation>
    <scope>NUCLEOTIDE SEQUENCE [LARGE SCALE GENOMIC DNA]</scope>
    <source>
        <strain evidence="15 16">FDAARGOS_871</strain>
    </source>
</reference>
<evidence type="ECO:0000256" key="12">
    <source>
        <dbReference type="ARBA" id="ARBA00023310"/>
    </source>
</evidence>
<evidence type="ECO:0000256" key="5">
    <source>
        <dbReference type="ARBA" id="ARBA00022741"/>
    </source>
</evidence>
<evidence type="ECO:0000313" key="16">
    <source>
        <dbReference type="Proteomes" id="UP000594865"/>
    </source>
</evidence>
<evidence type="ECO:0000256" key="9">
    <source>
        <dbReference type="ARBA" id="ARBA00023065"/>
    </source>
</evidence>
<dbReference type="Pfam" id="PF00006">
    <property type="entry name" value="ATP-synt_ab"/>
    <property type="match status" value="1"/>
</dbReference>
<comment type="subcellular location">
    <subcellularLocation>
        <location evidence="13">Cell membrane</location>
        <topology evidence="13">Peripheral membrane protein</topology>
    </subcellularLocation>
    <subcellularLocation>
        <location evidence="1">Membrane</location>
        <topology evidence="1">Peripheral membrane protein</topology>
    </subcellularLocation>
</comment>
<dbReference type="HAMAP" id="MF_01347">
    <property type="entry name" value="ATP_synth_beta_bact"/>
    <property type="match status" value="1"/>
</dbReference>
<organism evidence="15 16">
    <name type="scientific">Neisseria cinerea</name>
    <dbReference type="NCBI Taxonomy" id="483"/>
    <lineage>
        <taxon>Bacteria</taxon>
        <taxon>Pseudomonadati</taxon>
        <taxon>Pseudomonadota</taxon>
        <taxon>Betaproteobacteria</taxon>
        <taxon>Neisseriales</taxon>
        <taxon>Neisseriaceae</taxon>
        <taxon>Neisseria</taxon>
    </lineage>
</organism>
<evidence type="ECO:0000256" key="13">
    <source>
        <dbReference type="HAMAP-Rule" id="MF_01347"/>
    </source>
</evidence>
<keyword evidence="5 13" id="KW-0547">Nucleotide-binding</keyword>
<dbReference type="GeneID" id="84022119"/>
<dbReference type="CDD" id="cd01133">
    <property type="entry name" value="F1-ATPase_beta_CD"/>
    <property type="match status" value="1"/>
</dbReference>
<dbReference type="Gene3D" id="2.40.10.170">
    <property type="match status" value="1"/>
</dbReference>
<dbReference type="InterPro" id="IPR036121">
    <property type="entry name" value="ATPase_F1/V1/A1_a/bsu_N_sf"/>
</dbReference>
<evidence type="ECO:0000256" key="1">
    <source>
        <dbReference type="ARBA" id="ARBA00004170"/>
    </source>
</evidence>
<keyword evidence="16" id="KW-1185">Reference proteome</keyword>
<keyword evidence="4 13" id="KW-1003">Cell membrane</keyword>
<evidence type="ECO:0000256" key="8">
    <source>
        <dbReference type="ARBA" id="ARBA00022967"/>
    </source>
</evidence>
<dbReference type="InterPro" id="IPR055190">
    <property type="entry name" value="ATP-synt_VA_C"/>
</dbReference>
<feature type="binding site" evidence="13">
    <location>
        <begin position="148"/>
        <end position="155"/>
    </location>
    <ligand>
        <name>ATP</name>
        <dbReference type="ChEBI" id="CHEBI:30616"/>
    </ligand>
</feature>
<sequence length="465" mass="50314">MSQGKIVQVIGAVVDVEFPRDAIPHVYDALKLDENGLTLEVQQLLGDGVVRTIAMGSSDGLKRGMSVSNTGAPITVPVGKGTLGRIVDVLGTPVDEAGPIDTDKSRAIHQTAPKFDELSSATELLETGIKVIDLLCPFAKGGKVGLFGGAGVGKTVNMMELINNIAKAHSGLSVFAGVGERTREGNDFYHEMKDSNVLDKVAMVYGQMNEPPGNRLRVALTGLTMAEYFRDEKDENGKGRDVLFFVDNIYRYTLAGTEVSALLGRMPSAVGYQPTLAEEMGRLQERITSTQTGSITSIQAVYVPADDLTDPSPATTFAHLDATVVLSRDIASLGIYPAVDPLDSTSRQLDPMVLGQEHYDVARGVQSTLQKYKELRDIIAILGMDELSDEDKLTVMRARKIQRFLSQPFHVAEVFTGSPGKYVALRDTIAGFKAILNGEYDHLPEQAFYMVGSIEEAVEKAKTLN</sequence>
<dbReference type="FunFam" id="3.40.50.300:FF:000004">
    <property type="entry name" value="ATP synthase subunit beta"/>
    <property type="match status" value="1"/>
</dbReference>
<evidence type="ECO:0000256" key="7">
    <source>
        <dbReference type="ARBA" id="ARBA00022840"/>
    </source>
</evidence>
<evidence type="ECO:0000256" key="11">
    <source>
        <dbReference type="ARBA" id="ARBA00023196"/>
    </source>
</evidence>
<accession>A0A7T3ESJ3</accession>
<dbReference type="GO" id="GO:0046933">
    <property type="term" value="F:proton-transporting ATP synthase activity, rotational mechanism"/>
    <property type="evidence" value="ECO:0007669"/>
    <property type="project" value="UniProtKB-UniRule"/>
</dbReference>
<dbReference type="InterPro" id="IPR003593">
    <property type="entry name" value="AAA+_ATPase"/>
</dbReference>
<feature type="domain" description="AAA+ ATPase" evidence="14">
    <location>
        <begin position="140"/>
        <end position="331"/>
    </location>
</feature>
<dbReference type="Gene3D" id="3.40.50.300">
    <property type="entry name" value="P-loop containing nucleotide triphosphate hydrolases"/>
    <property type="match status" value="1"/>
</dbReference>
<evidence type="ECO:0000256" key="10">
    <source>
        <dbReference type="ARBA" id="ARBA00023136"/>
    </source>
</evidence>
<dbReference type="InterPro" id="IPR050053">
    <property type="entry name" value="ATPase_alpha/beta_chains"/>
</dbReference>
<dbReference type="InterPro" id="IPR020003">
    <property type="entry name" value="ATPase_a/bsu_AS"/>
</dbReference>
<proteinExistence type="inferred from homology"/>
<dbReference type="Pfam" id="PF22919">
    <property type="entry name" value="ATP-synt_VA_C"/>
    <property type="match status" value="1"/>
</dbReference>
<comment type="similarity">
    <text evidence="2 13">Belongs to the ATPase alpha/beta chains family.</text>
</comment>
<dbReference type="PROSITE" id="PS00152">
    <property type="entry name" value="ATPASE_ALPHA_BETA"/>
    <property type="match status" value="1"/>
</dbReference>
<dbReference type="GO" id="GO:0045259">
    <property type="term" value="C:proton-transporting ATP synthase complex"/>
    <property type="evidence" value="ECO:0007669"/>
    <property type="project" value="UniProtKB-KW"/>
</dbReference>
<dbReference type="CDD" id="cd18115">
    <property type="entry name" value="ATP-synt_F1_beta_N"/>
    <property type="match status" value="1"/>
</dbReference>
<dbReference type="RefSeq" id="WP_003676115.1">
    <property type="nucleotide sequence ID" value="NZ_CAUJPD010000006.1"/>
</dbReference>
<keyword evidence="8 13" id="KW-1278">Translocase</keyword>
<protein>
    <recommendedName>
        <fullName evidence="13">ATP synthase subunit beta</fullName>
        <ecNumber evidence="13">7.1.2.2</ecNumber>
    </recommendedName>
    <alternativeName>
        <fullName evidence="13">ATP synthase F1 sector subunit beta</fullName>
    </alternativeName>
    <alternativeName>
        <fullName evidence="13">F-ATPase subunit beta</fullName>
    </alternativeName>
</protein>
<dbReference type="PANTHER" id="PTHR15184:SF71">
    <property type="entry name" value="ATP SYNTHASE SUBUNIT BETA, MITOCHONDRIAL"/>
    <property type="match status" value="1"/>
</dbReference>
<dbReference type="GO" id="GO:0005886">
    <property type="term" value="C:plasma membrane"/>
    <property type="evidence" value="ECO:0007669"/>
    <property type="project" value="UniProtKB-SubCell"/>
</dbReference>
<dbReference type="FunFam" id="1.10.1140.10:FF:000001">
    <property type="entry name" value="ATP synthase subunit beta"/>
    <property type="match status" value="1"/>
</dbReference>
<dbReference type="Gene3D" id="1.10.1140.10">
    <property type="entry name" value="Bovine Mitochondrial F1-atpase, Atp Synthase Beta Chain, Chain D, domain 3"/>
    <property type="match status" value="1"/>
</dbReference>
<keyword evidence="12 13" id="KW-0066">ATP synthesis</keyword>
<keyword evidence="7 13" id="KW-0067">ATP-binding</keyword>
<keyword evidence="10 13" id="KW-0472">Membrane</keyword>
<comment type="catalytic activity">
    <reaction evidence="13">
        <text>ATP + H2O + 4 H(+)(in) = ADP + phosphate + 5 H(+)(out)</text>
        <dbReference type="Rhea" id="RHEA:57720"/>
        <dbReference type="ChEBI" id="CHEBI:15377"/>
        <dbReference type="ChEBI" id="CHEBI:15378"/>
        <dbReference type="ChEBI" id="CHEBI:30616"/>
        <dbReference type="ChEBI" id="CHEBI:43474"/>
        <dbReference type="ChEBI" id="CHEBI:456216"/>
        <dbReference type="EC" id="7.1.2.2"/>
    </reaction>
</comment>
<dbReference type="SMART" id="SM00382">
    <property type="entry name" value="AAA"/>
    <property type="match status" value="1"/>
</dbReference>
<evidence type="ECO:0000256" key="6">
    <source>
        <dbReference type="ARBA" id="ARBA00022781"/>
    </source>
</evidence>
<keyword evidence="6 13" id="KW-0375">Hydrogen ion transport</keyword>
<dbReference type="InterPro" id="IPR000194">
    <property type="entry name" value="ATPase_F1/V1/A1_a/bsu_nucl-bd"/>
</dbReference>
<evidence type="ECO:0000256" key="2">
    <source>
        <dbReference type="ARBA" id="ARBA00008936"/>
    </source>
</evidence>
<dbReference type="CDD" id="cd18110">
    <property type="entry name" value="ATP-synt_F1_beta_C"/>
    <property type="match status" value="1"/>
</dbReference>
<comment type="function">
    <text evidence="13">Produces ATP from ADP in the presence of a proton gradient across the membrane. The catalytic sites are hosted primarily by the beta subunits.</text>
</comment>
<dbReference type="EMBL" id="CP065726">
    <property type="protein sequence ID" value="QPT37947.1"/>
    <property type="molecule type" value="Genomic_DNA"/>
</dbReference>
<evidence type="ECO:0000313" key="15">
    <source>
        <dbReference type="EMBL" id="QPT37947.1"/>
    </source>
</evidence>
<dbReference type="PANTHER" id="PTHR15184">
    <property type="entry name" value="ATP SYNTHASE"/>
    <property type="match status" value="1"/>
</dbReference>
<dbReference type="InterPro" id="IPR027417">
    <property type="entry name" value="P-loop_NTPase"/>
</dbReference>
<dbReference type="SUPFAM" id="SSF47917">
    <property type="entry name" value="C-terminal domain of alpha and beta subunits of F1 ATP synthase"/>
    <property type="match status" value="1"/>
</dbReference>